<dbReference type="OrthoDB" id="5240423at2759"/>
<dbReference type="VEuPathDB" id="FungiDB:sscle_01g004050"/>
<dbReference type="AlphaFoldDB" id="A0A1D9PSC8"/>
<dbReference type="KEGG" id="ssl:SS1G_02041"/>
<reference evidence="2" key="1">
    <citation type="journal article" date="2017" name="Genome Biol. Evol.">
        <title>The complete genome sequence of the phytopathogenic fungus Sclerotinia sclerotiorum reveals insights into the genome architecture of broad host range pathogens.</title>
        <authorList>
            <person name="Derbyshire M."/>
            <person name="Denton-Giles M."/>
            <person name="Hegedus D."/>
            <person name="Seifbarghy S."/>
            <person name="Rollins J."/>
            <person name="van Kan J."/>
            <person name="Seidl M.F."/>
            <person name="Faino L."/>
            <person name="Mbengue M."/>
            <person name="Navaud O."/>
            <person name="Raffaele S."/>
            <person name="Hammond-Kosack K."/>
            <person name="Heard S."/>
            <person name="Oliver R."/>
        </authorList>
    </citation>
    <scope>NUCLEOTIDE SEQUENCE [LARGE SCALE GENOMIC DNA]</scope>
    <source>
        <strain evidence="2">ATCC 18683 / 1980 / Ss-1</strain>
    </source>
</reference>
<evidence type="ECO:0000313" key="2">
    <source>
        <dbReference type="Proteomes" id="UP000177798"/>
    </source>
</evidence>
<protein>
    <submittedName>
        <fullName evidence="1">Uncharacterized protein</fullName>
    </submittedName>
</protein>
<sequence length="112" mass="12907">MVEMEFENVELLRKGRRKERSEVSISKAGKHFDKFGVEELDIGGGLEVESPVVKNKIVRKPVDISTESPKEIGEHKGLEDEDAEVAFYKYSTRQEEERQKRITGKRKLSNLE</sequence>
<dbReference type="RefSeq" id="XP_001597845.1">
    <property type="nucleotide sequence ID" value="XM_001597795.1"/>
</dbReference>
<proteinExistence type="predicted"/>
<dbReference type="EMBL" id="CP017814">
    <property type="protein sequence ID" value="APA05635.1"/>
    <property type="molecule type" value="Genomic_DNA"/>
</dbReference>
<organism evidence="1 2">
    <name type="scientific">Sclerotinia sclerotiorum (strain ATCC 18683 / 1980 / Ss-1)</name>
    <name type="common">White mold</name>
    <name type="synonym">Whetzelinia sclerotiorum</name>
    <dbReference type="NCBI Taxonomy" id="665079"/>
    <lineage>
        <taxon>Eukaryota</taxon>
        <taxon>Fungi</taxon>
        <taxon>Dikarya</taxon>
        <taxon>Ascomycota</taxon>
        <taxon>Pezizomycotina</taxon>
        <taxon>Leotiomycetes</taxon>
        <taxon>Helotiales</taxon>
        <taxon>Sclerotiniaceae</taxon>
        <taxon>Sclerotinia</taxon>
    </lineage>
</organism>
<dbReference type="Proteomes" id="UP000177798">
    <property type="component" value="Chromosome 1"/>
</dbReference>
<evidence type="ECO:0000313" key="1">
    <source>
        <dbReference type="EMBL" id="APA05635.1"/>
    </source>
</evidence>
<name>A0A1D9PSC8_SCLS1</name>
<accession>A0A1D9PSC8</accession>
<gene>
    <name evidence="1" type="ORF">sscle_01g004050</name>
</gene>